<keyword evidence="2" id="KW-1133">Transmembrane helix</keyword>
<keyword evidence="2" id="KW-0472">Membrane</keyword>
<protein>
    <submittedName>
        <fullName evidence="4">Testis-expressed basic protein 1</fullName>
    </submittedName>
</protein>
<feature type="compositionally biased region" description="Polar residues" evidence="1">
    <location>
        <begin position="258"/>
        <end position="270"/>
    </location>
</feature>
<feature type="region of interest" description="Disordered" evidence="1">
    <location>
        <begin position="233"/>
        <end position="399"/>
    </location>
</feature>
<feature type="non-terminal residue" evidence="4">
    <location>
        <position position="1"/>
    </location>
</feature>
<dbReference type="InterPro" id="IPR038754">
    <property type="entry name" value="TSBP1"/>
</dbReference>
<reference evidence="4" key="1">
    <citation type="submission" date="2025-08" db="UniProtKB">
        <authorList>
            <consortium name="RefSeq"/>
        </authorList>
    </citation>
    <scope>IDENTIFICATION</scope>
</reference>
<evidence type="ECO:0000256" key="1">
    <source>
        <dbReference type="SAM" id="MobiDB-lite"/>
    </source>
</evidence>
<dbReference type="PANTHER" id="PTHR14368:SF7">
    <property type="entry name" value="TESTIS-EXPRESSED BASIC PROTEIN 1"/>
    <property type="match status" value="1"/>
</dbReference>
<evidence type="ECO:0000313" key="3">
    <source>
        <dbReference type="Proteomes" id="UP000248480"/>
    </source>
</evidence>
<proteinExistence type="predicted"/>
<evidence type="ECO:0000256" key="2">
    <source>
        <dbReference type="SAM" id="Phobius"/>
    </source>
</evidence>
<dbReference type="RefSeq" id="XP_004391060.1">
    <property type="nucleotide sequence ID" value="XM_004391003.1"/>
</dbReference>
<evidence type="ECO:0000313" key="4">
    <source>
        <dbReference type="RefSeq" id="XP_004391060.1"/>
    </source>
</evidence>
<accession>A0A2Y9ECV6</accession>
<feature type="compositionally biased region" description="Basic and acidic residues" evidence="1">
    <location>
        <begin position="355"/>
        <end position="399"/>
    </location>
</feature>
<sequence length="399" mass="42433">FLSEITLAVILTLLGLAILIILLARWTRRKQNDIEVSRYSSEQSGLLEYEDGRAFPSQKSKRGRGFRHAYSTESDTSYDDRGDSKCLKATREPFLQFTAPIPGATGPIKLSQKTIVQTPGPIVQYTGPSADTSDTTTLSPLVIFPGYMDGELAKKSDPKARILKSGSITKAQSSQEESKKTLIKEVTIADSEGSLISRSKKESIGKAKSTELGKDKIETEVKVEESDAGILKGKEAQVKKSDTGILKGPDSQVKKSDTSIPKGQESQGQESDAGILKGQESQAKKSDSGIPKGQESQAKKSDTGIPDTGIPKKSGSQAKKSDTGISKGQESQAKKSEAGVPKGQAGKAKQGDAGIPKEPEAQAKDKGKKGDDGKDNVKGKKEAEVKGKKVEAPAKGKGK</sequence>
<feature type="transmembrane region" description="Helical" evidence="2">
    <location>
        <begin position="6"/>
        <end position="24"/>
    </location>
</feature>
<feature type="compositionally biased region" description="Polar residues" evidence="1">
    <location>
        <begin position="314"/>
        <end position="331"/>
    </location>
</feature>
<feature type="compositionally biased region" description="Basic and acidic residues" evidence="1">
    <location>
        <begin position="233"/>
        <end position="242"/>
    </location>
</feature>
<feature type="compositionally biased region" description="Low complexity" evidence="1">
    <location>
        <begin position="342"/>
        <end position="354"/>
    </location>
</feature>
<dbReference type="AlphaFoldDB" id="A0A2Y9ECV6"/>
<keyword evidence="2" id="KW-0812">Transmembrane</keyword>
<feature type="region of interest" description="Disordered" evidence="1">
    <location>
        <begin position="56"/>
        <end position="83"/>
    </location>
</feature>
<dbReference type="Proteomes" id="UP000248480">
    <property type="component" value="Unplaced"/>
</dbReference>
<dbReference type="KEGG" id="tmu:101348836"/>
<organism evidence="3 4">
    <name type="scientific">Trichechus manatus latirostris</name>
    <name type="common">Florida manatee</name>
    <dbReference type="NCBI Taxonomy" id="127582"/>
    <lineage>
        <taxon>Eukaryota</taxon>
        <taxon>Metazoa</taxon>
        <taxon>Chordata</taxon>
        <taxon>Craniata</taxon>
        <taxon>Vertebrata</taxon>
        <taxon>Euteleostomi</taxon>
        <taxon>Mammalia</taxon>
        <taxon>Eutheria</taxon>
        <taxon>Afrotheria</taxon>
        <taxon>Sirenia</taxon>
        <taxon>Trichechidae</taxon>
        <taxon>Trichechus</taxon>
    </lineage>
</organism>
<dbReference type="PANTHER" id="PTHR14368">
    <property type="entry name" value="TESTIS-EXPRESSED BASIC PROTEIN 1"/>
    <property type="match status" value="1"/>
</dbReference>
<name>A0A2Y9ECV6_TRIMA</name>
<dbReference type="GeneID" id="101348836"/>
<dbReference type="InParanoid" id="A0A2Y9ECV6"/>
<keyword evidence="3" id="KW-1185">Reference proteome</keyword>
<dbReference type="OrthoDB" id="9539314at2759"/>
<gene>
    <name evidence="4" type="primary">TSBP1</name>
</gene>
<dbReference type="CTD" id="10665"/>